<evidence type="ECO:0000313" key="9">
    <source>
        <dbReference type="EMBL" id="MBP3943738.1"/>
    </source>
</evidence>
<comment type="similarity">
    <text evidence="2">Belongs to the SusD family.</text>
</comment>
<evidence type="ECO:0000256" key="3">
    <source>
        <dbReference type="ARBA" id="ARBA00022729"/>
    </source>
</evidence>
<dbReference type="EMBL" id="JAGKSB010000009">
    <property type="protein sequence ID" value="MBP3943738.1"/>
    <property type="molecule type" value="Genomic_DNA"/>
</dbReference>
<reference evidence="9" key="1">
    <citation type="submission" date="2021-03" db="EMBL/GenBank/DDBJ databases">
        <authorList>
            <person name="Lu T."/>
            <person name="Wang Q."/>
            <person name="Han X."/>
        </authorList>
    </citation>
    <scope>NUCLEOTIDE SEQUENCE</scope>
    <source>
        <strain evidence="9">WQ 2009</strain>
    </source>
</reference>
<gene>
    <name evidence="9" type="ORF">J5U18_09205</name>
</gene>
<dbReference type="InterPro" id="IPR012944">
    <property type="entry name" value="SusD_RagB_dom"/>
</dbReference>
<evidence type="ECO:0000256" key="6">
    <source>
        <dbReference type="SAM" id="MobiDB-lite"/>
    </source>
</evidence>
<evidence type="ECO:0000256" key="4">
    <source>
        <dbReference type="ARBA" id="ARBA00023136"/>
    </source>
</evidence>
<keyword evidence="5" id="KW-0998">Cell outer membrane</keyword>
<evidence type="ECO:0000256" key="5">
    <source>
        <dbReference type="ARBA" id="ARBA00023237"/>
    </source>
</evidence>
<dbReference type="PROSITE" id="PS51257">
    <property type="entry name" value="PROKAR_LIPOPROTEIN"/>
    <property type="match status" value="1"/>
</dbReference>
<evidence type="ECO:0000259" key="7">
    <source>
        <dbReference type="Pfam" id="PF07980"/>
    </source>
</evidence>
<dbReference type="InterPro" id="IPR033985">
    <property type="entry name" value="SusD-like_N"/>
</dbReference>
<dbReference type="RefSeq" id="WP_353547240.1">
    <property type="nucleotide sequence ID" value="NZ_JAGKSB010000009.1"/>
</dbReference>
<feature type="region of interest" description="Disordered" evidence="6">
    <location>
        <begin position="76"/>
        <end position="99"/>
    </location>
</feature>
<comment type="caution">
    <text evidence="9">The sequence shown here is derived from an EMBL/GenBank/DDBJ whole genome shotgun (WGS) entry which is preliminary data.</text>
</comment>
<dbReference type="GO" id="GO:0009279">
    <property type="term" value="C:cell outer membrane"/>
    <property type="evidence" value="ECO:0007669"/>
    <property type="project" value="UniProtKB-SubCell"/>
</dbReference>
<keyword evidence="3" id="KW-0732">Signal</keyword>
<evidence type="ECO:0000256" key="2">
    <source>
        <dbReference type="ARBA" id="ARBA00006275"/>
    </source>
</evidence>
<dbReference type="Pfam" id="PF07980">
    <property type="entry name" value="SusD_RagB"/>
    <property type="match status" value="1"/>
</dbReference>
<proteinExistence type="inferred from homology"/>
<protein>
    <submittedName>
        <fullName evidence="9">RagB/SusD family nutrient uptake outer membrane protein</fullName>
    </submittedName>
</protein>
<dbReference type="SUPFAM" id="SSF48452">
    <property type="entry name" value="TPR-like"/>
    <property type="match status" value="1"/>
</dbReference>
<keyword evidence="10" id="KW-1185">Reference proteome</keyword>
<dbReference type="Pfam" id="PF14322">
    <property type="entry name" value="SusD-like_3"/>
    <property type="match status" value="1"/>
</dbReference>
<name>A0A8T4HEG6_9SPHI</name>
<evidence type="ECO:0000313" key="10">
    <source>
        <dbReference type="Proteomes" id="UP000679691"/>
    </source>
</evidence>
<dbReference type="AlphaFoldDB" id="A0A8T4HEG6"/>
<keyword evidence="4" id="KW-0472">Membrane</keyword>
<dbReference type="Gene3D" id="1.25.40.390">
    <property type="match status" value="1"/>
</dbReference>
<dbReference type="Proteomes" id="UP000679691">
    <property type="component" value="Unassembled WGS sequence"/>
</dbReference>
<evidence type="ECO:0000259" key="8">
    <source>
        <dbReference type="Pfam" id="PF14322"/>
    </source>
</evidence>
<accession>A0A8T4HEG6</accession>
<sequence>MKKIFNYITIFLLLGGASACKKDFLARDPYGVLNDSEFFKTDGAGLKLLTSCYQPISESWGFTINRVAIGDEAVDNADAGGSDPGDRPQTTEVGRGKPLTSNSLLFETWNNRFSGIGKCNIALNGFATQGSNLVENGVPVPAKTVSRYIAEAKVLRAWYYLDLIVVFREVPLVNTVQLPDTRLEKASLADLRDQVYADLNEAIAEVNLPRSSALNSSEIGRISKDAAYALKAKAALFFAGMIEQGLLPGTANSEYLLAKDAAGEVVRTGNLSLLPDYQSLFLGDYQVGPKSKENILGVMYAYNPAFGTSGNSFAIMNVGRNNVGGWGGNTPTRDLASAFNEADPRRLFTIISHNDIFKTSAGGQEIHNYRGYFNDFNLQQSRKAFVPQSYRQNNDLTRSNWQPYLIRYSEVLLMYAEAIYRSGGAKTEALKYVNEVRKRAFVTTSKVDQGAIFRNFASTLKPISESEFNAKYALKESDDFIPAILNERRCELALEGVRLYDLVRNGIYAETMQKFHKKYGFADKGRDASNTSWPFPIPQIEIDRSNSILTQHPNYL</sequence>
<dbReference type="InterPro" id="IPR011990">
    <property type="entry name" value="TPR-like_helical_dom_sf"/>
</dbReference>
<comment type="subcellular location">
    <subcellularLocation>
        <location evidence="1">Cell outer membrane</location>
    </subcellularLocation>
</comment>
<evidence type="ECO:0000256" key="1">
    <source>
        <dbReference type="ARBA" id="ARBA00004442"/>
    </source>
</evidence>
<feature type="domain" description="SusD-like N-terminal" evidence="8">
    <location>
        <begin position="107"/>
        <end position="234"/>
    </location>
</feature>
<feature type="domain" description="RagB/SusD" evidence="7">
    <location>
        <begin position="330"/>
        <end position="555"/>
    </location>
</feature>
<organism evidence="9 10">
    <name type="scientific">Rhinopithecimicrobium faecis</name>
    <dbReference type="NCBI Taxonomy" id="2820698"/>
    <lineage>
        <taxon>Bacteria</taxon>
        <taxon>Pseudomonadati</taxon>
        <taxon>Bacteroidota</taxon>
        <taxon>Sphingobacteriia</taxon>
        <taxon>Sphingobacteriales</taxon>
        <taxon>Sphingobacteriaceae</taxon>
        <taxon>Rhinopithecimicrobium</taxon>
    </lineage>
</organism>